<dbReference type="Proteomes" id="UP000277537">
    <property type="component" value="Unassembled WGS sequence"/>
</dbReference>
<protein>
    <submittedName>
        <fullName evidence="2">Lipopolysaccharide biosynthesis protein</fullName>
    </submittedName>
</protein>
<reference evidence="2 3" key="1">
    <citation type="submission" date="2018-10" db="EMBL/GenBank/DDBJ databases">
        <title>Transmission dynamics of multidrug resistant bacteria on intensive care unit surfaces.</title>
        <authorList>
            <person name="D'Souza A.W."/>
            <person name="Potter R.F."/>
            <person name="Wallace M."/>
            <person name="Shupe A."/>
            <person name="Patel S."/>
            <person name="Sun S."/>
            <person name="Gul D."/>
            <person name="Kwon J.H."/>
            <person name="Andleeb S."/>
            <person name="Burnham C.-A.D."/>
            <person name="Dantas G."/>
        </authorList>
    </citation>
    <scope>NUCLEOTIDE SEQUENCE [LARGE SCALE GENOMIC DNA]</scope>
    <source>
        <strain evidence="2 3">AJ_385</strain>
    </source>
</reference>
<dbReference type="Gene3D" id="3.90.1480.10">
    <property type="entry name" value="Alpha-2,3-sialyltransferase"/>
    <property type="match status" value="1"/>
</dbReference>
<dbReference type="EMBL" id="RHXE01000013">
    <property type="protein sequence ID" value="RSE23712.1"/>
    <property type="molecule type" value="Genomic_DNA"/>
</dbReference>
<comment type="caution">
    <text evidence="2">The sequence shown here is derived from an EMBL/GenBank/DDBJ whole genome shotgun (WGS) entry which is preliminary data.</text>
</comment>
<dbReference type="Proteomes" id="UP001161099">
    <property type="component" value="Unassembled WGS sequence"/>
</dbReference>
<dbReference type="EMBL" id="JAOCDR010000044">
    <property type="protein sequence ID" value="MDH0657195.1"/>
    <property type="molecule type" value="Genomic_DNA"/>
</dbReference>
<sequence length="309" mass="36118">MIPKKLQTLQLFFSNLCFRNIYKVIYKLSHSNQYKHNRRFWPYYQVERDTENGLQKLFFKQKLVVDNTQAICTENKLCMMIATGPSVQQIPPEAFTRSDIDYIGLNGAISMPNVAFKHYVIIDHNFVESRFDLVLKVLNSNCTFYTTPRCLDQILRKVLFQDIQCNIRVVEPITRGEIEPILQPKKVVDMQKSYFYTNNQLGFSTQIYTAIFDYFTVAYVALQIIHSLRYQEIYLAGLDMNNFSQPRFYESAENKQPTLLDRSLDFTLPAFDLAAQFFKAQGITVYNLSEHSAVEAFPKVNAKDLFKFQ</sequence>
<dbReference type="RefSeq" id="WP_125274012.1">
    <property type="nucleotide sequence ID" value="NZ_JAOCDR010000044.1"/>
</dbReference>
<evidence type="ECO:0000313" key="1">
    <source>
        <dbReference type="EMBL" id="MDH0657195.1"/>
    </source>
</evidence>
<name>A0A3R9G5S0_ACIJO</name>
<evidence type="ECO:0000313" key="2">
    <source>
        <dbReference type="EMBL" id="RSE23712.1"/>
    </source>
</evidence>
<proteinExistence type="predicted"/>
<accession>A0A3R9G5S0</accession>
<reference evidence="1" key="2">
    <citation type="submission" date="2022-09" db="EMBL/GenBank/DDBJ databases">
        <title>Intensive care unit water sources are persistently colonized with multi-drug resistant bacteria and are the site of extensive horizontal gene transfer of antibiotic resistance genes.</title>
        <authorList>
            <person name="Diorio-Toth L."/>
        </authorList>
    </citation>
    <scope>NUCLEOTIDE SEQUENCE</scope>
    <source>
        <strain evidence="1">GD03851</strain>
    </source>
</reference>
<dbReference type="AlphaFoldDB" id="A0A3R9G5S0"/>
<evidence type="ECO:0000313" key="3">
    <source>
        <dbReference type="Proteomes" id="UP000277537"/>
    </source>
</evidence>
<organism evidence="2 3">
    <name type="scientific">Acinetobacter johnsonii</name>
    <dbReference type="NCBI Taxonomy" id="40214"/>
    <lineage>
        <taxon>Bacteria</taxon>
        <taxon>Pseudomonadati</taxon>
        <taxon>Pseudomonadota</taxon>
        <taxon>Gammaproteobacteria</taxon>
        <taxon>Moraxellales</taxon>
        <taxon>Moraxellaceae</taxon>
        <taxon>Acinetobacter</taxon>
    </lineage>
</organism>
<gene>
    <name evidence="2" type="ORF">EGT73_07820</name>
    <name evidence="1" type="ORF">N5D11_13920</name>
</gene>